<evidence type="ECO:0000259" key="1">
    <source>
        <dbReference type="Pfam" id="PF13649"/>
    </source>
</evidence>
<name>A0A2N1J194_9BACT</name>
<accession>A0A2N1J194</accession>
<sequence length="187" mass="22087">MQLDNHTFYKQAILKYGITARGVHWNSKFSQYVRFEVISKYINQEQNISIIDAGCGFAEYLNFLQNRKLYFKSYIGIDCEEHMIQISKTRFPNYKFYKLDVLNDKLPFADYYICSGAMNLLTQVQMKSFIKNCFFASNKGFVFNFLKTHSFTNINKDNILSYCKKLSNKVSVEDNYLENDCTIFLEK</sequence>
<feature type="domain" description="Methyltransferase" evidence="1">
    <location>
        <begin position="50"/>
        <end position="134"/>
    </location>
</feature>
<dbReference type="SUPFAM" id="SSF53335">
    <property type="entry name" value="S-adenosyl-L-methionine-dependent methyltransferases"/>
    <property type="match status" value="1"/>
</dbReference>
<protein>
    <recommendedName>
        <fullName evidence="1">Methyltransferase domain-containing protein</fullName>
    </recommendedName>
</protein>
<evidence type="ECO:0000313" key="3">
    <source>
        <dbReference type="Proteomes" id="UP000233248"/>
    </source>
</evidence>
<dbReference type="AlphaFoldDB" id="A0A2N1J194"/>
<organism evidence="2 3">
    <name type="scientific">Malaciobacter halophilus</name>
    <dbReference type="NCBI Taxonomy" id="197482"/>
    <lineage>
        <taxon>Bacteria</taxon>
        <taxon>Pseudomonadati</taxon>
        <taxon>Campylobacterota</taxon>
        <taxon>Epsilonproteobacteria</taxon>
        <taxon>Campylobacterales</taxon>
        <taxon>Arcobacteraceae</taxon>
        <taxon>Malaciobacter</taxon>
    </lineage>
</organism>
<comment type="caution">
    <text evidence="2">The sequence shown here is derived from an EMBL/GenBank/DDBJ whole genome shotgun (WGS) entry which is preliminary data.</text>
</comment>
<evidence type="ECO:0000313" key="2">
    <source>
        <dbReference type="EMBL" id="PKI80274.1"/>
    </source>
</evidence>
<dbReference type="RefSeq" id="WP_101185270.1">
    <property type="nucleotide sequence ID" value="NZ_CP031218.1"/>
</dbReference>
<dbReference type="Gene3D" id="3.40.50.150">
    <property type="entry name" value="Vaccinia Virus protein VP39"/>
    <property type="match status" value="1"/>
</dbReference>
<gene>
    <name evidence="2" type="ORF">CP960_10000</name>
</gene>
<keyword evidence="3" id="KW-1185">Reference proteome</keyword>
<dbReference type="EMBL" id="NXIF01000038">
    <property type="protein sequence ID" value="PKI80274.1"/>
    <property type="molecule type" value="Genomic_DNA"/>
</dbReference>
<dbReference type="OrthoDB" id="9791837at2"/>
<reference evidence="2 3" key="1">
    <citation type="submission" date="2017-09" db="EMBL/GenBank/DDBJ databases">
        <title>Genomics of the genus Arcobacter.</title>
        <authorList>
            <person name="Perez-Cataluna A."/>
            <person name="Figueras M.J."/>
            <person name="Salas-Masso N."/>
        </authorList>
    </citation>
    <scope>NUCLEOTIDE SEQUENCE [LARGE SCALE GENOMIC DNA]</scope>
    <source>
        <strain evidence="2 3">DSM 18005</strain>
    </source>
</reference>
<dbReference type="KEGG" id="ahs:AHALO_0071"/>
<dbReference type="InterPro" id="IPR041698">
    <property type="entry name" value="Methyltransf_25"/>
</dbReference>
<dbReference type="InterPro" id="IPR029063">
    <property type="entry name" value="SAM-dependent_MTases_sf"/>
</dbReference>
<proteinExistence type="predicted"/>
<dbReference type="Pfam" id="PF13649">
    <property type="entry name" value="Methyltransf_25"/>
    <property type="match status" value="1"/>
</dbReference>
<dbReference type="Proteomes" id="UP000233248">
    <property type="component" value="Unassembled WGS sequence"/>
</dbReference>